<organism evidence="1 2">
    <name type="scientific">Zymobacter palmae</name>
    <dbReference type="NCBI Taxonomy" id="33074"/>
    <lineage>
        <taxon>Bacteria</taxon>
        <taxon>Pseudomonadati</taxon>
        <taxon>Pseudomonadota</taxon>
        <taxon>Gammaproteobacteria</taxon>
        <taxon>Oceanospirillales</taxon>
        <taxon>Halomonadaceae</taxon>
        <taxon>Zymobacter group</taxon>
        <taxon>Zymobacter</taxon>
    </lineage>
</organism>
<accession>A0A348HFN3</accession>
<evidence type="ECO:0000313" key="2">
    <source>
        <dbReference type="Proteomes" id="UP000267342"/>
    </source>
</evidence>
<dbReference type="STRING" id="1123510.GCA_000620025_00851"/>
<keyword evidence="2" id="KW-1185">Reference proteome</keyword>
<dbReference type="SUPFAM" id="SSF101386">
    <property type="entry name" value="all-alpha NTP pyrophosphatases"/>
    <property type="match status" value="1"/>
</dbReference>
<dbReference type="RefSeq" id="WP_051524144.1">
    <property type="nucleotide sequence ID" value="NZ_AP018933.1"/>
</dbReference>
<dbReference type="KEGG" id="zpl:ZBT109_1680"/>
<evidence type="ECO:0000313" key="1">
    <source>
        <dbReference type="EMBL" id="BBG30435.1"/>
    </source>
</evidence>
<dbReference type="Pfam" id="PF01503">
    <property type="entry name" value="PRA-PH"/>
    <property type="match status" value="1"/>
</dbReference>
<dbReference type="Proteomes" id="UP000267342">
    <property type="component" value="Chromosome"/>
</dbReference>
<reference evidence="1 2" key="1">
    <citation type="submission" date="2018-09" db="EMBL/GenBank/DDBJ databases">
        <title>Zymobacter palmae IAM14233 (=T109) whole genome analysis.</title>
        <authorList>
            <person name="Yanase H."/>
        </authorList>
    </citation>
    <scope>NUCLEOTIDE SEQUENCE [LARGE SCALE GENOMIC DNA]</scope>
    <source>
        <strain evidence="1 2">IAM14233</strain>
    </source>
</reference>
<name>A0A348HFN3_9GAMM</name>
<proteinExistence type="predicted"/>
<dbReference type="InterPro" id="IPR021130">
    <property type="entry name" value="PRib-ATP_PPHydrolase-like"/>
</dbReference>
<dbReference type="AlphaFoldDB" id="A0A348HFN3"/>
<sequence length="146" mass="16440">MKQTAEHEITVRIRTQYPQEDWAALVSDALNSRSVDGKGRIVDVSSSKPTESMEQNVIHWAQERGIFDKATLETQFEKLEEEVGEIQLALTDDNHEGLVDGIGDASVVLTILAHMCGVTFDQCRQHAWQEIKDRKGKMVDGVFVKE</sequence>
<dbReference type="EMBL" id="AP018933">
    <property type="protein sequence ID" value="BBG30435.1"/>
    <property type="molecule type" value="Genomic_DNA"/>
</dbReference>
<dbReference type="CDD" id="cd11540">
    <property type="entry name" value="NTP-PPase_u3"/>
    <property type="match status" value="1"/>
</dbReference>
<protein>
    <submittedName>
        <fullName evidence="1">Predicted pyrophosphatase</fullName>
    </submittedName>
</protein>
<gene>
    <name evidence="1" type="ORF">ZBT109_1680</name>
</gene>
<dbReference type="Gene3D" id="1.10.287.1080">
    <property type="entry name" value="MazG-like"/>
    <property type="match status" value="1"/>
</dbReference>